<proteinExistence type="inferred from homology"/>
<accession>A0ABQ6CNC0</accession>
<evidence type="ECO:0000313" key="11">
    <source>
        <dbReference type="EMBL" id="GLS21315.1"/>
    </source>
</evidence>
<protein>
    <recommendedName>
        <fullName evidence="3 8">Dihydrofolate reductase</fullName>
        <ecNumber evidence="3 8">1.5.1.3</ecNumber>
    </recommendedName>
</protein>
<dbReference type="InterPro" id="IPR024072">
    <property type="entry name" value="DHFR-like_dom_sf"/>
</dbReference>
<dbReference type="PROSITE" id="PS51330">
    <property type="entry name" value="DHFR_2"/>
    <property type="match status" value="1"/>
</dbReference>
<comment type="catalytic activity">
    <reaction evidence="8">
        <text>(6S)-5,6,7,8-tetrahydrofolate + NADP(+) = 7,8-dihydrofolate + NADPH + H(+)</text>
        <dbReference type="Rhea" id="RHEA:15009"/>
        <dbReference type="ChEBI" id="CHEBI:15378"/>
        <dbReference type="ChEBI" id="CHEBI:57451"/>
        <dbReference type="ChEBI" id="CHEBI:57453"/>
        <dbReference type="ChEBI" id="CHEBI:57783"/>
        <dbReference type="ChEBI" id="CHEBI:58349"/>
        <dbReference type="EC" id="1.5.1.3"/>
    </reaction>
</comment>
<dbReference type="InterPro" id="IPR012259">
    <property type="entry name" value="DHFR"/>
</dbReference>
<evidence type="ECO:0000256" key="2">
    <source>
        <dbReference type="ARBA" id="ARBA00009539"/>
    </source>
</evidence>
<dbReference type="CDD" id="cd00209">
    <property type="entry name" value="DHFR"/>
    <property type="match status" value="1"/>
</dbReference>
<keyword evidence="6 8" id="KW-0560">Oxidoreductase</keyword>
<keyword evidence="12" id="KW-1185">Reference proteome</keyword>
<evidence type="ECO:0000256" key="9">
    <source>
        <dbReference type="RuleBase" id="RU004474"/>
    </source>
</evidence>
<comment type="pathway">
    <text evidence="1 8">Cofactor biosynthesis; tetrahydrofolate biosynthesis; 5,6,7,8-tetrahydrofolate from 7,8-dihydrofolate: step 1/1.</text>
</comment>
<dbReference type="Proteomes" id="UP001156882">
    <property type="component" value="Unassembled WGS sequence"/>
</dbReference>
<dbReference type="PRINTS" id="PR00070">
    <property type="entry name" value="DHFR"/>
</dbReference>
<evidence type="ECO:0000256" key="6">
    <source>
        <dbReference type="ARBA" id="ARBA00023002"/>
    </source>
</evidence>
<name>A0ABQ6CNC0_9HYPH</name>
<organism evidence="11 12">
    <name type="scientific">Labrys miyagiensis</name>
    <dbReference type="NCBI Taxonomy" id="346912"/>
    <lineage>
        <taxon>Bacteria</taxon>
        <taxon>Pseudomonadati</taxon>
        <taxon>Pseudomonadota</taxon>
        <taxon>Alphaproteobacteria</taxon>
        <taxon>Hyphomicrobiales</taxon>
        <taxon>Xanthobacteraceae</taxon>
        <taxon>Labrys</taxon>
    </lineage>
</organism>
<comment type="caution">
    <text evidence="11">The sequence shown here is derived from an EMBL/GenBank/DDBJ whole genome shotgun (WGS) entry which is preliminary data.</text>
</comment>
<keyword evidence="4 8" id="KW-0554">One-carbon metabolism</keyword>
<sequence>MPVPVIMVAAMARNRVIGVDNGLPWHMRSDLRQFKAATMGKPLIMGRKTYQSIGRPLPGRRSIVVTHDKAFIAEGVEVADSIEAALARGQEVAAEMGADAIVVAGGATIYQQALAKADRLLLTELDLEAKGDAVFPAFSSQEWQEISRVAFPRGEGDDASFAVVSWQRR</sequence>
<evidence type="ECO:0000256" key="7">
    <source>
        <dbReference type="ARBA" id="ARBA00025067"/>
    </source>
</evidence>
<dbReference type="RefSeq" id="WP_284314362.1">
    <property type="nucleotide sequence ID" value="NZ_BSPC01000048.1"/>
</dbReference>
<dbReference type="SUPFAM" id="SSF53597">
    <property type="entry name" value="Dihydrofolate reductase-like"/>
    <property type="match status" value="1"/>
</dbReference>
<dbReference type="InterPro" id="IPR001796">
    <property type="entry name" value="DHFR_dom"/>
</dbReference>
<dbReference type="PANTHER" id="PTHR48069">
    <property type="entry name" value="DIHYDROFOLATE REDUCTASE"/>
    <property type="match status" value="1"/>
</dbReference>
<evidence type="ECO:0000256" key="4">
    <source>
        <dbReference type="ARBA" id="ARBA00022563"/>
    </source>
</evidence>
<dbReference type="PROSITE" id="PS00075">
    <property type="entry name" value="DHFR_1"/>
    <property type="match status" value="1"/>
</dbReference>
<reference evidence="12" key="1">
    <citation type="journal article" date="2019" name="Int. J. Syst. Evol. Microbiol.">
        <title>The Global Catalogue of Microorganisms (GCM) 10K type strain sequencing project: providing services to taxonomists for standard genome sequencing and annotation.</title>
        <authorList>
            <consortium name="The Broad Institute Genomics Platform"/>
            <consortium name="The Broad Institute Genome Sequencing Center for Infectious Disease"/>
            <person name="Wu L."/>
            <person name="Ma J."/>
        </authorList>
    </citation>
    <scope>NUCLEOTIDE SEQUENCE [LARGE SCALE GENOMIC DNA]</scope>
    <source>
        <strain evidence="12">NBRC 101365</strain>
    </source>
</reference>
<evidence type="ECO:0000256" key="5">
    <source>
        <dbReference type="ARBA" id="ARBA00022857"/>
    </source>
</evidence>
<gene>
    <name evidence="11" type="primary">folA</name>
    <name evidence="11" type="ORF">GCM10007874_43320</name>
</gene>
<evidence type="ECO:0000256" key="8">
    <source>
        <dbReference type="PIRNR" id="PIRNR000194"/>
    </source>
</evidence>
<evidence type="ECO:0000256" key="3">
    <source>
        <dbReference type="ARBA" id="ARBA00012856"/>
    </source>
</evidence>
<dbReference type="EC" id="1.5.1.3" evidence="3 8"/>
<feature type="domain" description="DHFR" evidence="10">
    <location>
        <begin position="4"/>
        <end position="168"/>
    </location>
</feature>
<dbReference type="PIRSF" id="PIRSF000194">
    <property type="entry name" value="DHFR"/>
    <property type="match status" value="1"/>
</dbReference>
<evidence type="ECO:0000313" key="12">
    <source>
        <dbReference type="Proteomes" id="UP001156882"/>
    </source>
</evidence>
<dbReference type="InterPro" id="IPR017925">
    <property type="entry name" value="DHFR_CS"/>
</dbReference>
<comment type="function">
    <text evidence="7 8">Key enzyme in folate metabolism. Catalyzes an essential reaction for de novo glycine and purine synthesis, and for DNA precursor synthesis.</text>
</comment>
<dbReference type="Pfam" id="PF00186">
    <property type="entry name" value="DHFR_1"/>
    <property type="match status" value="1"/>
</dbReference>
<evidence type="ECO:0000256" key="1">
    <source>
        <dbReference type="ARBA" id="ARBA00004903"/>
    </source>
</evidence>
<dbReference type="Gene3D" id="3.40.430.10">
    <property type="entry name" value="Dihydrofolate Reductase, subunit A"/>
    <property type="match status" value="1"/>
</dbReference>
<evidence type="ECO:0000259" key="10">
    <source>
        <dbReference type="PROSITE" id="PS51330"/>
    </source>
</evidence>
<keyword evidence="5 8" id="KW-0521">NADP</keyword>
<dbReference type="EMBL" id="BSPC01000048">
    <property type="protein sequence ID" value="GLS21315.1"/>
    <property type="molecule type" value="Genomic_DNA"/>
</dbReference>
<dbReference type="PANTHER" id="PTHR48069:SF3">
    <property type="entry name" value="DIHYDROFOLATE REDUCTASE"/>
    <property type="match status" value="1"/>
</dbReference>
<comment type="similarity">
    <text evidence="2 8 9">Belongs to the dihydrofolate reductase family.</text>
</comment>